<sequence length="333" mass="37771">MLLQSSLVRSLESSAVRRSSILRCQSTWVAPNNRSRNLSWKPRRPVVNGKSVAFHVNDLKPNNYSSKSKISTEATKATRRKKREYDSDMVVVLDLDECLIHSQFMQGPGARYAHQVRQTRGWKEEDPSSQVDTFEIFLPGGESARVHERPFLHDFLQAVSEKYETHLFTAAMEVYATPIIKRLDPHGTIFADCWYRDSCVMDPALGAYVKDLEFAWGGEQLKRTVLVDNNPLSFLANPENGILVSSFFTDPNDKTLLAVQDLLHNLDEEEDVRPVLDTRFGLRDSFQKLDTGGSFAGRQFQIDAQQEKEELEAAQEHDDEMMIRPVAAAGFSS</sequence>
<gene>
    <name evidence="3" type="ORF">CYCCA115_LOCUS16547</name>
</gene>
<dbReference type="InterPro" id="IPR036412">
    <property type="entry name" value="HAD-like_sf"/>
</dbReference>
<dbReference type="SMART" id="SM00577">
    <property type="entry name" value="CPDc"/>
    <property type="match status" value="1"/>
</dbReference>
<evidence type="ECO:0000313" key="4">
    <source>
        <dbReference type="Proteomes" id="UP001295423"/>
    </source>
</evidence>
<dbReference type="InterPro" id="IPR023214">
    <property type="entry name" value="HAD_sf"/>
</dbReference>
<dbReference type="GO" id="GO:0016791">
    <property type="term" value="F:phosphatase activity"/>
    <property type="evidence" value="ECO:0007669"/>
    <property type="project" value="InterPro"/>
</dbReference>
<evidence type="ECO:0000259" key="2">
    <source>
        <dbReference type="PROSITE" id="PS50969"/>
    </source>
</evidence>
<comment type="caution">
    <text evidence="3">The sequence shown here is derived from an EMBL/GenBank/DDBJ whole genome shotgun (WGS) entry which is preliminary data.</text>
</comment>
<reference evidence="3" key="1">
    <citation type="submission" date="2023-08" db="EMBL/GenBank/DDBJ databases">
        <authorList>
            <person name="Audoor S."/>
            <person name="Bilcke G."/>
        </authorList>
    </citation>
    <scope>NUCLEOTIDE SEQUENCE</scope>
</reference>
<name>A0AAD2FYN4_9STRA</name>
<dbReference type="NCBIfam" id="TIGR02251">
    <property type="entry name" value="HIF-SF_euk"/>
    <property type="match status" value="1"/>
</dbReference>
<keyword evidence="4" id="KW-1185">Reference proteome</keyword>
<organism evidence="3 4">
    <name type="scientific">Cylindrotheca closterium</name>
    <dbReference type="NCBI Taxonomy" id="2856"/>
    <lineage>
        <taxon>Eukaryota</taxon>
        <taxon>Sar</taxon>
        <taxon>Stramenopiles</taxon>
        <taxon>Ochrophyta</taxon>
        <taxon>Bacillariophyta</taxon>
        <taxon>Bacillariophyceae</taxon>
        <taxon>Bacillariophycidae</taxon>
        <taxon>Bacillariales</taxon>
        <taxon>Bacillariaceae</taxon>
        <taxon>Cylindrotheca</taxon>
    </lineage>
</organism>
<dbReference type="SUPFAM" id="SSF56784">
    <property type="entry name" value="HAD-like"/>
    <property type="match status" value="1"/>
</dbReference>
<dbReference type="AlphaFoldDB" id="A0AAD2FYN4"/>
<evidence type="ECO:0000256" key="1">
    <source>
        <dbReference type="SAM" id="MobiDB-lite"/>
    </source>
</evidence>
<dbReference type="CDD" id="cd07521">
    <property type="entry name" value="HAD_FCP1-like"/>
    <property type="match status" value="1"/>
</dbReference>
<proteinExistence type="predicted"/>
<accession>A0AAD2FYN4</accession>
<dbReference type="EMBL" id="CAKOGP040001936">
    <property type="protein sequence ID" value="CAJ1957102.1"/>
    <property type="molecule type" value="Genomic_DNA"/>
</dbReference>
<dbReference type="InterPro" id="IPR004274">
    <property type="entry name" value="FCP1_dom"/>
</dbReference>
<dbReference type="InterPro" id="IPR011948">
    <property type="entry name" value="Dullard_phosphatase"/>
</dbReference>
<dbReference type="PANTHER" id="PTHR12210">
    <property type="entry name" value="DULLARD PROTEIN PHOSPHATASE"/>
    <property type="match status" value="1"/>
</dbReference>
<feature type="domain" description="FCP1 homology" evidence="2">
    <location>
        <begin position="84"/>
        <end position="266"/>
    </location>
</feature>
<dbReference type="Pfam" id="PF03031">
    <property type="entry name" value="NIF"/>
    <property type="match status" value="1"/>
</dbReference>
<dbReference type="PROSITE" id="PS50969">
    <property type="entry name" value="FCP1"/>
    <property type="match status" value="1"/>
</dbReference>
<dbReference type="Gene3D" id="3.40.50.1000">
    <property type="entry name" value="HAD superfamily/HAD-like"/>
    <property type="match status" value="1"/>
</dbReference>
<dbReference type="Proteomes" id="UP001295423">
    <property type="component" value="Unassembled WGS sequence"/>
</dbReference>
<protein>
    <recommendedName>
        <fullName evidence="2">FCP1 homology domain-containing protein</fullName>
    </recommendedName>
</protein>
<feature type="region of interest" description="Disordered" evidence="1">
    <location>
        <begin position="308"/>
        <end position="333"/>
    </location>
</feature>
<evidence type="ECO:0000313" key="3">
    <source>
        <dbReference type="EMBL" id="CAJ1957102.1"/>
    </source>
</evidence>
<dbReference type="InterPro" id="IPR050365">
    <property type="entry name" value="TIM50"/>
</dbReference>